<evidence type="ECO:0000256" key="8">
    <source>
        <dbReference type="SAM" id="Phobius"/>
    </source>
</evidence>
<name>A0A5C6XA59_9DELT</name>
<feature type="domain" description="Prepilin type IV endopeptidase peptidase" evidence="9">
    <location>
        <begin position="138"/>
        <end position="260"/>
    </location>
</feature>
<dbReference type="PANTHER" id="PTHR30487:SF0">
    <property type="entry name" value="PREPILIN LEADER PEPTIDASE_N-METHYLTRANSFERASE-RELATED"/>
    <property type="match status" value="1"/>
</dbReference>
<keyword evidence="4 8" id="KW-0812">Transmembrane</keyword>
<dbReference type="GO" id="GO:0005886">
    <property type="term" value="C:plasma membrane"/>
    <property type="evidence" value="ECO:0007669"/>
    <property type="project" value="UniProtKB-SubCell"/>
</dbReference>
<comment type="caution">
    <text evidence="11">The sequence shown here is derived from an EMBL/GenBank/DDBJ whole genome shotgun (WGS) entry which is preliminary data.</text>
</comment>
<evidence type="ECO:0000256" key="6">
    <source>
        <dbReference type="ARBA" id="ARBA00023136"/>
    </source>
</evidence>
<organism evidence="11 12">
    <name type="scientific">Lujinxingia vulgaris</name>
    <dbReference type="NCBI Taxonomy" id="2600176"/>
    <lineage>
        <taxon>Bacteria</taxon>
        <taxon>Deltaproteobacteria</taxon>
        <taxon>Bradymonadales</taxon>
        <taxon>Lujinxingiaceae</taxon>
        <taxon>Lujinxingia</taxon>
    </lineage>
</organism>
<dbReference type="InterPro" id="IPR010627">
    <property type="entry name" value="Prepilin_pept_A24_N"/>
</dbReference>
<evidence type="ECO:0000256" key="3">
    <source>
        <dbReference type="ARBA" id="ARBA00022475"/>
    </source>
</evidence>
<feature type="compositionally biased region" description="Low complexity" evidence="7">
    <location>
        <begin position="296"/>
        <end position="305"/>
    </location>
</feature>
<keyword evidence="12" id="KW-1185">Reference proteome</keyword>
<feature type="compositionally biased region" description="Basic and acidic residues" evidence="7">
    <location>
        <begin position="285"/>
        <end position="295"/>
    </location>
</feature>
<accession>A0A5C6XA59</accession>
<keyword evidence="5 8" id="KW-1133">Transmembrane helix</keyword>
<feature type="transmembrane region" description="Helical" evidence="8">
    <location>
        <begin position="231"/>
        <end position="253"/>
    </location>
</feature>
<dbReference type="GO" id="GO:0004190">
    <property type="term" value="F:aspartic-type endopeptidase activity"/>
    <property type="evidence" value="ECO:0007669"/>
    <property type="project" value="InterPro"/>
</dbReference>
<comment type="subcellular location">
    <subcellularLocation>
        <location evidence="1">Cell membrane</location>
        <topology evidence="1">Multi-pass membrane protein</topology>
    </subcellularLocation>
</comment>
<dbReference type="EMBL" id="VOSM01000001">
    <property type="protein sequence ID" value="TXD38837.1"/>
    <property type="molecule type" value="Genomic_DNA"/>
</dbReference>
<dbReference type="AlphaFoldDB" id="A0A5C6XA59"/>
<evidence type="ECO:0000256" key="5">
    <source>
        <dbReference type="ARBA" id="ARBA00022989"/>
    </source>
</evidence>
<proteinExistence type="inferred from homology"/>
<evidence type="ECO:0000313" key="11">
    <source>
        <dbReference type="EMBL" id="TXD38837.1"/>
    </source>
</evidence>
<reference evidence="11 12" key="1">
    <citation type="submission" date="2019-08" db="EMBL/GenBank/DDBJ databases">
        <title>Bradymonadales sp. TMQ4.</title>
        <authorList>
            <person name="Liang Q."/>
        </authorList>
    </citation>
    <scope>NUCLEOTIDE SEQUENCE [LARGE SCALE GENOMIC DNA]</scope>
    <source>
        <strain evidence="11 12">TMQ4</strain>
    </source>
</reference>
<evidence type="ECO:0000256" key="4">
    <source>
        <dbReference type="ARBA" id="ARBA00022692"/>
    </source>
</evidence>
<dbReference type="InterPro" id="IPR050882">
    <property type="entry name" value="Prepilin_peptidase/N-MTase"/>
</dbReference>
<keyword evidence="3" id="KW-1003">Cell membrane</keyword>
<dbReference type="Pfam" id="PF06750">
    <property type="entry name" value="A24_N_bact"/>
    <property type="match status" value="1"/>
</dbReference>
<evidence type="ECO:0000256" key="2">
    <source>
        <dbReference type="ARBA" id="ARBA00005801"/>
    </source>
</evidence>
<feature type="transmembrane region" description="Helical" evidence="8">
    <location>
        <begin position="161"/>
        <end position="178"/>
    </location>
</feature>
<dbReference type="RefSeq" id="WP_146979277.1">
    <property type="nucleotide sequence ID" value="NZ_VOSM01000001.1"/>
</dbReference>
<dbReference type="OrthoDB" id="9789291at2"/>
<gene>
    <name evidence="11" type="ORF">FRC98_00080</name>
</gene>
<dbReference type="GO" id="GO:0006465">
    <property type="term" value="P:signal peptide processing"/>
    <property type="evidence" value="ECO:0007669"/>
    <property type="project" value="TreeGrafter"/>
</dbReference>
<feature type="domain" description="Prepilin peptidase A24 N-terminal" evidence="10">
    <location>
        <begin position="17"/>
        <end position="98"/>
    </location>
</feature>
<protein>
    <submittedName>
        <fullName evidence="11">Prepilin peptidase</fullName>
    </submittedName>
</protein>
<evidence type="ECO:0000256" key="7">
    <source>
        <dbReference type="SAM" id="MobiDB-lite"/>
    </source>
</evidence>
<evidence type="ECO:0000259" key="9">
    <source>
        <dbReference type="Pfam" id="PF01478"/>
    </source>
</evidence>
<dbReference type="Gene3D" id="1.20.120.1220">
    <property type="match status" value="1"/>
</dbReference>
<feature type="transmembrane region" description="Helical" evidence="8">
    <location>
        <begin position="333"/>
        <end position="359"/>
    </location>
</feature>
<dbReference type="Proteomes" id="UP000321412">
    <property type="component" value="Unassembled WGS sequence"/>
</dbReference>
<feature type="region of interest" description="Disordered" evidence="7">
    <location>
        <begin position="283"/>
        <end position="323"/>
    </location>
</feature>
<evidence type="ECO:0000259" key="10">
    <source>
        <dbReference type="Pfam" id="PF06750"/>
    </source>
</evidence>
<evidence type="ECO:0000313" key="12">
    <source>
        <dbReference type="Proteomes" id="UP000321412"/>
    </source>
</evidence>
<evidence type="ECO:0000256" key="1">
    <source>
        <dbReference type="ARBA" id="ARBA00004651"/>
    </source>
</evidence>
<feature type="transmembrane region" description="Helical" evidence="8">
    <location>
        <begin position="6"/>
        <end position="30"/>
    </location>
</feature>
<feature type="compositionally biased region" description="Acidic residues" evidence="7">
    <location>
        <begin position="313"/>
        <end position="323"/>
    </location>
</feature>
<feature type="transmembrane region" description="Helical" evidence="8">
    <location>
        <begin position="198"/>
        <end position="219"/>
    </location>
</feature>
<feature type="transmembrane region" description="Helical" evidence="8">
    <location>
        <begin position="79"/>
        <end position="97"/>
    </location>
</feature>
<feature type="transmembrane region" description="Helical" evidence="8">
    <location>
        <begin position="127"/>
        <end position="149"/>
    </location>
</feature>
<dbReference type="Pfam" id="PF01478">
    <property type="entry name" value="Peptidase_A24"/>
    <property type="match status" value="1"/>
</dbReference>
<dbReference type="InterPro" id="IPR000045">
    <property type="entry name" value="Prepilin_IV_endopep_pep"/>
</dbReference>
<keyword evidence="6 8" id="KW-0472">Membrane</keyword>
<comment type="similarity">
    <text evidence="2">Belongs to the peptidase A24 family.</text>
</comment>
<dbReference type="PANTHER" id="PTHR30487">
    <property type="entry name" value="TYPE 4 PREPILIN-LIKE PROTEINS LEADER PEPTIDE-PROCESSING ENZYME"/>
    <property type="match status" value="1"/>
</dbReference>
<sequence>MSVDAFFYVLTAFAFMLGAVVGSFLNVVIYRVPAGLSVVRPGSRCPHCETPIAWYDNVPILSWLILRARCRSCKAHIPARYALVELLMGVLSAGLWLKVSWRHFEMLGEPWRAGFPPPVASLEQLPWSAMGVAFGLYFIFIAMLVVITFVDLDHYLIPHEFTLPTIAVGIVAAFVLNSEKVMSPGSMTGFFPPVTVSMSLIGAVVGAVVVLAIFYLYFAARGVEGIGGGDLTLMALMGAWLGWPALIFIFFAASVQGLIAAGLGTLFGAGFVKDSREILAEDDPREVARRAREAADAGQADEASAPSPVTDAPEPDEAEDEEGGGLAVPFGPFIVLAGLEFFFFGEFIPMYLSMSYLYYGL</sequence>